<evidence type="ECO:0000313" key="4">
    <source>
        <dbReference type="EMBL" id="CAG9330341.1"/>
    </source>
</evidence>
<name>A0AAU9JXU3_9CILI</name>
<dbReference type="SUPFAM" id="SSF47862">
    <property type="entry name" value="Saposin"/>
    <property type="match status" value="1"/>
</dbReference>
<protein>
    <recommendedName>
        <fullName evidence="3">Saposin B-type domain-containing protein</fullName>
    </recommendedName>
</protein>
<feature type="signal peptide" evidence="2">
    <location>
        <begin position="1"/>
        <end position="19"/>
    </location>
</feature>
<feature type="domain" description="Saposin B-type" evidence="3">
    <location>
        <begin position="38"/>
        <end position="122"/>
    </location>
</feature>
<dbReference type="Proteomes" id="UP001162131">
    <property type="component" value="Unassembled WGS sequence"/>
</dbReference>
<dbReference type="InterPro" id="IPR011001">
    <property type="entry name" value="Saposin-like"/>
</dbReference>
<dbReference type="EMBL" id="CAJZBQ010000051">
    <property type="protein sequence ID" value="CAG9330341.1"/>
    <property type="molecule type" value="Genomic_DNA"/>
</dbReference>
<dbReference type="PROSITE" id="PS50015">
    <property type="entry name" value="SAP_B"/>
    <property type="match status" value="1"/>
</dbReference>
<sequence>MSGCKLFLILSIIACLSQAKVTVTSIETLDFVEADGESNDLCAACFQFAGADINVLLNYVLDHYIIGSCEELCGILHTELEKVFCNVLCDYVGIRAFIEALVSADLDPIYYCQLLGQCPAVAGGAGNITSISILPTNGPVGTTFTVTMNFNITQRTGTGQIGMNITAPGDYGQNWNDFLNEGFMPGPYSVQISIDTRGDFGESNYWPTGNYLVQLYLCSGMCGSNHPRAFLIDSGNSTLTLTSN</sequence>
<feature type="chain" id="PRO_5043560796" description="Saposin B-type domain-containing protein" evidence="2">
    <location>
        <begin position="20"/>
        <end position="244"/>
    </location>
</feature>
<comment type="caution">
    <text evidence="4">The sequence shown here is derived from an EMBL/GenBank/DDBJ whole genome shotgun (WGS) entry which is preliminary data.</text>
</comment>
<dbReference type="AlphaFoldDB" id="A0AAU9JXU3"/>
<evidence type="ECO:0000259" key="3">
    <source>
        <dbReference type="PROSITE" id="PS50015"/>
    </source>
</evidence>
<keyword evidence="2" id="KW-0732">Signal</keyword>
<evidence type="ECO:0000256" key="2">
    <source>
        <dbReference type="SAM" id="SignalP"/>
    </source>
</evidence>
<evidence type="ECO:0000256" key="1">
    <source>
        <dbReference type="ARBA" id="ARBA00023157"/>
    </source>
</evidence>
<keyword evidence="5" id="KW-1185">Reference proteome</keyword>
<accession>A0AAU9JXU3</accession>
<organism evidence="4 5">
    <name type="scientific">Blepharisma stoltei</name>
    <dbReference type="NCBI Taxonomy" id="1481888"/>
    <lineage>
        <taxon>Eukaryota</taxon>
        <taxon>Sar</taxon>
        <taxon>Alveolata</taxon>
        <taxon>Ciliophora</taxon>
        <taxon>Postciliodesmatophora</taxon>
        <taxon>Heterotrichea</taxon>
        <taxon>Heterotrichida</taxon>
        <taxon>Blepharismidae</taxon>
        <taxon>Blepharisma</taxon>
    </lineage>
</organism>
<keyword evidence="1" id="KW-1015">Disulfide bond</keyword>
<reference evidence="4" key="1">
    <citation type="submission" date="2021-09" db="EMBL/GenBank/DDBJ databases">
        <authorList>
            <consortium name="AG Swart"/>
            <person name="Singh M."/>
            <person name="Singh A."/>
            <person name="Seah K."/>
            <person name="Emmerich C."/>
        </authorList>
    </citation>
    <scope>NUCLEOTIDE SEQUENCE</scope>
    <source>
        <strain evidence="4">ATCC30299</strain>
    </source>
</reference>
<gene>
    <name evidence="4" type="ORF">BSTOLATCC_MIC50934</name>
</gene>
<evidence type="ECO:0000313" key="5">
    <source>
        <dbReference type="Proteomes" id="UP001162131"/>
    </source>
</evidence>
<dbReference type="InterPro" id="IPR008139">
    <property type="entry name" value="SaposinB_dom"/>
</dbReference>
<proteinExistence type="predicted"/>